<dbReference type="EMBL" id="CAJVPW010079336">
    <property type="protein sequence ID" value="CAG8800330.1"/>
    <property type="molecule type" value="Genomic_DNA"/>
</dbReference>
<dbReference type="Proteomes" id="UP000789366">
    <property type="component" value="Unassembled WGS sequence"/>
</dbReference>
<evidence type="ECO:0000313" key="1">
    <source>
        <dbReference type="EMBL" id="CAG8800330.1"/>
    </source>
</evidence>
<gene>
    <name evidence="1" type="ORF">SPELUC_LOCUS18011</name>
</gene>
<protein>
    <submittedName>
        <fullName evidence="1">1752_t:CDS:1</fullName>
    </submittedName>
</protein>
<accession>A0ACA9RND3</accession>
<comment type="caution">
    <text evidence="1">The sequence shown here is derived from an EMBL/GenBank/DDBJ whole genome shotgun (WGS) entry which is preliminary data.</text>
</comment>
<proteinExistence type="predicted"/>
<organism evidence="1 2">
    <name type="scientific">Cetraspora pellucida</name>
    <dbReference type="NCBI Taxonomy" id="1433469"/>
    <lineage>
        <taxon>Eukaryota</taxon>
        <taxon>Fungi</taxon>
        <taxon>Fungi incertae sedis</taxon>
        <taxon>Mucoromycota</taxon>
        <taxon>Glomeromycotina</taxon>
        <taxon>Glomeromycetes</taxon>
        <taxon>Diversisporales</taxon>
        <taxon>Gigasporaceae</taxon>
        <taxon>Cetraspora</taxon>
    </lineage>
</organism>
<name>A0ACA9RND3_9GLOM</name>
<reference evidence="1" key="1">
    <citation type="submission" date="2021-06" db="EMBL/GenBank/DDBJ databases">
        <authorList>
            <person name="Kallberg Y."/>
            <person name="Tangrot J."/>
            <person name="Rosling A."/>
        </authorList>
    </citation>
    <scope>NUCLEOTIDE SEQUENCE</scope>
    <source>
        <strain evidence="1">28 12/20/2015</strain>
    </source>
</reference>
<evidence type="ECO:0000313" key="2">
    <source>
        <dbReference type="Proteomes" id="UP000789366"/>
    </source>
</evidence>
<sequence length="82" mass="9476">MLPFSDVFDQFRKFNSMPFMAQVVHEQVSAKVNIYTSRMQKELLSAIDKYFGDCKEPKVFRNIQDIFALVVAKPVANVIICE</sequence>
<keyword evidence="2" id="KW-1185">Reference proteome</keyword>
<feature type="non-terminal residue" evidence="1">
    <location>
        <position position="82"/>
    </location>
</feature>